<reference evidence="2" key="1">
    <citation type="submission" date="2021-08" db="EMBL/GenBank/DDBJ databases">
        <title>WGS assembly of Ceratopteris richardii.</title>
        <authorList>
            <person name="Marchant D.B."/>
            <person name="Chen G."/>
            <person name="Jenkins J."/>
            <person name="Shu S."/>
            <person name="Leebens-Mack J."/>
            <person name="Grimwood J."/>
            <person name="Schmutz J."/>
            <person name="Soltis P."/>
            <person name="Soltis D."/>
            <person name="Chen Z.-H."/>
        </authorList>
    </citation>
    <scope>NUCLEOTIDE SEQUENCE</scope>
    <source>
        <strain evidence="2">Whitten #5841</strain>
        <tissue evidence="2">Leaf</tissue>
    </source>
</reference>
<keyword evidence="3" id="KW-1185">Reference proteome</keyword>
<name>A0A8T2TJV5_CERRI</name>
<dbReference type="PANTHER" id="PTHR34684">
    <property type="entry name" value="OS08G0192200 PROTEIN"/>
    <property type="match status" value="1"/>
</dbReference>
<sequence>MVPEAERHFAALIMEEAARLKKQALAALIMEAEKEGLHAYLARPKVRGRPNPRFLKATVRGVEQANRAAEVNVMWKRRARELELEERQRKKDRHTRSNGENGSRSFSDHHNSHSKLAVNSSRSAHKESIDMDLSSSSQSEDADSCTLNDYFISLPHYSEEGYLHDYEDEFADKGLREEEMEHFLQSRVKRGRGAIGSRMDETGPYPSPHCDVVEDMSNVRVKEEWEQRIIGPSKEVFERHLSIESKKQKKSKFNADELGALECAATCKSKKKEKQKKKSTNTDILTKRSEEIDGLWC</sequence>
<feature type="region of interest" description="Disordered" evidence="1">
    <location>
        <begin position="85"/>
        <end position="143"/>
    </location>
</feature>
<dbReference type="OrthoDB" id="552995at2759"/>
<dbReference type="EMBL" id="CM035417">
    <property type="protein sequence ID" value="KAH7423627.1"/>
    <property type="molecule type" value="Genomic_DNA"/>
</dbReference>
<accession>A0A8T2TJV5</accession>
<evidence type="ECO:0000256" key="1">
    <source>
        <dbReference type="SAM" id="MobiDB-lite"/>
    </source>
</evidence>
<dbReference type="AlphaFoldDB" id="A0A8T2TJV5"/>
<feature type="region of interest" description="Disordered" evidence="1">
    <location>
        <begin position="271"/>
        <end position="297"/>
    </location>
</feature>
<evidence type="ECO:0000313" key="2">
    <source>
        <dbReference type="EMBL" id="KAH7423627.1"/>
    </source>
</evidence>
<evidence type="ECO:0000313" key="3">
    <source>
        <dbReference type="Proteomes" id="UP000825935"/>
    </source>
</evidence>
<comment type="caution">
    <text evidence="2">The sequence shown here is derived from an EMBL/GenBank/DDBJ whole genome shotgun (WGS) entry which is preliminary data.</text>
</comment>
<protein>
    <submittedName>
        <fullName evidence="2">Uncharacterized protein</fullName>
    </submittedName>
</protein>
<gene>
    <name evidence="2" type="ORF">KP509_12G064700</name>
</gene>
<proteinExistence type="predicted"/>
<dbReference type="Proteomes" id="UP000825935">
    <property type="component" value="Chromosome 12"/>
</dbReference>
<dbReference type="OMA" id="DYWHRET"/>
<organism evidence="2 3">
    <name type="scientific">Ceratopteris richardii</name>
    <name type="common">Triangle waterfern</name>
    <dbReference type="NCBI Taxonomy" id="49495"/>
    <lineage>
        <taxon>Eukaryota</taxon>
        <taxon>Viridiplantae</taxon>
        <taxon>Streptophyta</taxon>
        <taxon>Embryophyta</taxon>
        <taxon>Tracheophyta</taxon>
        <taxon>Polypodiopsida</taxon>
        <taxon>Polypodiidae</taxon>
        <taxon>Polypodiales</taxon>
        <taxon>Pteridineae</taxon>
        <taxon>Pteridaceae</taxon>
        <taxon>Parkerioideae</taxon>
        <taxon>Ceratopteris</taxon>
    </lineage>
</organism>
<dbReference type="PANTHER" id="PTHR34684:SF1">
    <property type="entry name" value="OS08G0192200 PROTEIN"/>
    <property type="match status" value="1"/>
</dbReference>